<dbReference type="GO" id="GO:0009231">
    <property type="term" value="P:riboflavin biosynthetic process"/>
    <property type="evidence" value="ECO:0007669"/>
    <property type="project" value="InterPro"/>
</dbReference>
<dbReference type="SUPFAM" id="SSF53597">
    <property type="entry name" value="Dihydrofolate reductase-like"/>
    <property type="match status" value="1"/>
</dbReference>
<reference evidence="6" key="2">
    <citation type="submission" date="2021-12" db="EMBL/GenBank/DDBJ databases">
        <authorList>
            <person name="Veyrier F.J."/>
        </authorList>
    </citation>
    <scope>NUCLEOTIDE SEQUENCE</scope>
    <source>
        <strain evidence="6">1258/02</strain>
    </source>
</reference>
<proteinExistence type="predicted"/>
<dbReference type="PANTHER" id="PTHR38011:SF7">
    <property type="entry name" value="2,5-DIAMINO-6-RIBOSYLAMINO-4(3H)-PYRIMIDINONE 5'-PHOSPHATE REDUCTASE"/>
    <property type="match status" value="1"/>
</dbReference>
<protein>
    <submittedName>
        <fullName evidence="6">Dihydrofolate reductase family protein</fullName>
    </submittedName>
    <submittedName>
        <fullName evidence="5">Riboflavin biosynthesis pyrimidine reductase</fullName>
    </submittedName>
</protein>
<evidence type="ECO:0000313" key="5">
    <source>
        <dbReference type="EMBL" id="TCO99693.1"/>
    </source>
</evidence>
<reference evidence="5 7" key="1">
    <citation type="submission" date="2019-03" db="EMBL/GenBank/DDBJ databases">
        <title>Genomic Encyclopedia of Type Strains, Phase IV (KMG-IV): sequencing the most valuable type-strain genomes for metagenomic binning, comparative biology and taxonomic classification.</title>
        <authorList>
            <person name="Goeker M."/>
        </authorList>
    </citation>
    <scope>NUCLEOTIDE SEQUENCE [LARGE SCALE GENOMIC DNA]</scope>
    <source>
        <strain evidence="5 7">DSM 17474</strain>
    </source>
</reference>
<dbReference type="Pfam" id="PF01872">
    <property type="entry name" value="RibD_C"/>
    <property type="match status" value="1"/>
</dbReference>
<evidence type="ECO:0000256" key="1">
    <source>
        <dbReference type="ARBA" id="ARBA00005104"/>
    </source>
</evidence>
<evidence type="ECO:0000259" key="4">
    <source>
        <dbReference type="Pfam" id="PF01872"/>
    </source>
</evidence>
<evidence type="ECO:0000313" key="8">
    <source>
        <dbReference type="Proteomes" id="UP000829756"/>
    </source>
</evidence>
<dbReference type="PANTHER" id="PTHR38011">
    <property type="entry name" value="DIHYDROFOLATE REDUCTASE FAMILY PROTEIN (AFU_ORTHOLOGUE AFUA_8G06820)"/>
    <property type="match status" value="1"/>
</dbReference>
<dbReference type="Proteomes" id="UP000829756">
    <property type="component" value="Chromosome"/>
</dbReference>
<sequence>MNKPYHLTCHMAVSIDGKASGGFLENPRFAAHNEDYFRLFHQYNQTSRNWICGRVSMAQAITQNRVADTAAFKGKTASREDFVGTIAERRFAIALDPDGKLGWTQNTIGDEYPALKGDHIITILSERVADEYLLYLQSLGISYIFAGKEKPLSMKTALDKLHRLFGLDDFLLVGGGYINGSFMQEGLIDTISLIQTPLVESRADSVSLFQSDKGGNVLPAYRVTQHELFDDGALRLIYQRADEQ</sequence>
<dbReference type="EMBL" id="SLXE01000040">
    <property type="protein sequence ID" value="TCO99693.1"/>
    <property type="molecule type" value="Genomic_DNA"/>
</dbReference>
<dbReference type="GO" id="GO:0008703">
    <property type="term" value="F:5-amino-6-(5-phosphoribosylamino)uracil reductase activity"/>
    <property type="evidence" value="ECO:0007669"/>
    <property type="project" value="InterPro"/>
</dbReference>
<dbReference type="InterPro" id="IPR002734">
    <property type="entry name" value="RibDG_C"/>
</dbReference>
<dbReference type="Proteomes" id="UP000294721">
    <property type="component" value="Unassembled WGS sequence"/>
</dbReference>
<evidence type="ECO:0000256" key="3">
    <source>
        <dbReference type="ARBA" id="ARBA00023002"/>
    </source>
</evidence>
<dbReference type="Gene3D" id="3.40.430.10">
    <property type="entry name" value="Dihydrofolate Reductase, subunit A"/>
    <property type="match status" value="1"/>
</dbReference>
<keyword evidence="3" id="KW-0560">Oxidoreductase</keyword>
<evidence type="ECO:0000313" key="6">
    <source>
        <dbReference type="EMBL" id="UOO79902.1"/>
    </source>
</evidence>
<evidence type="ECO:0000313" key="7">
    <source>
        <dbReference type="Proteomes" id="UP000294721"/>
    </source>
</evidence>
<feature type="domain" description="Bacterial bifunctional deaminase-reductase C-terminal" evidence="4">
    <location>
        <begin position="6"/>
        <end position="199"/>
    </location>
</feature>
<dbReference type="InterPro" id="IPR050765">
    <property type="entry name" value="Riboflavin_Biosynth_HTPR"/>
</dbReference>
<organism evidence="6 8">
    <name type="scientific">Uruburuella suis</name>
    <dbReference type="NCBI Taxonomy" id="252130"/>
    <lineage>
        <taxon>Bacteria</taxon>
        <taxon>Pseudomonadati</taxon>
        <taxon>Pseudomonadota</taxon>
        <taxon>Betaproteobacteria</taxon>
        <taxon>Neisseriales</taxon>
        <taxon>Neisseriaceae</taxon>
        <taxon>Uruburuella</taxon>
    </lineage>
</organism>
<dbReference type="RefSeq" id="WP_165870943.1">
    <property type="nucleotide sequence ID" value="NZ_CP091507.1"/>
</dbReference>
<accession>A0AAE9GXC6</accession>
<name>A0AAE9GXC6_9NEIS</name>
<dbReference type="InterPro" id="IPR024072">
    <property type="entry name" value="DHFR-like_dom_sf"/>
</dbReference>
<keyword evidence="2" id="KW-0521">NADP</keyword>
<dbReference type="AlphaFoldDB" id="A0AAE9GXC6"/>
<keyword evidence="7" id="KW-1185">Reference proteome</keyword>
<evidence type="ECO:0000256" key="2">
    <source>
        <dbReference type="ARBA" id="ARBA00022857"/>
    </source>
</evidence>
<dbReference type="KEGG" id="usu:LVJ78_02465"/>
<dbReference type="EMBL" id="CP091507">
    <property type="protein sequence ID" value="UOO79902.1"/>
    <property type="molecule type" value="Genomic_DNA"/>
</dbReference>
<comment type="pathway">
    <text evidence="1">Cofactor biosynthesis; riboflavin biosynthesis.</text>
</comment>
<gene>
    <name evidence="5" type="ORF">EV680_1403</name>
    <name evidence="6" type="ORF">LVJ78_02465</name>
</gene>
<reference evidence="6" key="3">
    <citation type="journal article" date="2022" name="Res Sq">
        <title>Evolution of multicellular longitudinally dividing oral cavity symbionts (Neisseriaceae).</title>
        <authorList>
            <person name="Nyongesa S."/>
            <person name="Weber P."/>
            <person name="Bernet E."/>
            <person name="Pullido F."/>
            <person name="Nieckarz M."/>
            <person name="Delaby M."/>
            <person name="Nieves C."/>
            <person name="Viehboeck T."/>
            <person name="Krause N."/>
            <person name="Rivera-Millot A."/>
            <person name="Nakamura A."/>
            <person name="Vischer N."/>
            <person name="VanNieuwenhze M."/>
            <person name="Brun Y."/>
            <person name="Cava F."/>
            <person name="Bulgheresi S."/>
            <person name="Veyrier F."/>
        </authorList>
    </citation>
    <scope>NUCLEOTIDE SEQUENCE</scope>
    <source>
        <strain evidence="6">1258/02</strain>
    </source>
</reference>